<dbReference type="AlphaFoldDB" id="A0A6B0UNP9"/>
<proteinExistence type="predicted"/>
<sequence length="122" mass="12613">MSAGCGWALASIAHAAASVNMFQRKLTYIDECVSLSLCEGRDPCRASGCLGSLPGVGGCRGSSRCLFGPAPGVGGCMGFFVALRLVAGGRWCFSGSRSGPPVLFGRRRVSCPRGTCFFARAP</sequence>
<dbReference type="EMBL" id="GIFC01009356">
    <property type="protein sequence ID" value="MXU91439.1"/>
    <property type="molecule type" value="Transcribed_RNA"/>
</dbReference>
<protein>
    <submittedName>
        <fullName evidence="1">Putative secreted protein</fullName>
    </submittedName>
</protein>
<evidence type="ECO:0000313" key="1">
    <source>
        <dbReference type="EMBL" id="MXU91439.1"/>
    </source>
</evidence>
<name>A0A6B0UNP9_IXORI</name>
<reference evidence="1" key="1">
    <citation type="submission" date="2019-12" db="EMBL/GenBank/DDBJ databases">
        <title>An insight into the sialome of adult female Ixodes ricinus ticks feeding for 6 days.</title>
        <authorList>
            <person name="Perner J."/>
            <person name="Ribeiro J.M.C."/>
        </authorList>
    </citation>
    <scope>NUCLEOTIDE SEQUENCE</scope>
    <source>
        <strain evidence="1">Semi-engorged</strain>
        <tissue evidence="1">Salivary glands</tissue>
    </source>
</reference>
<accession>A0A6B0UNP9</accession>
<organism evidence="1">
    <name type="scientific">Ixodes ricinus</name>
    <name type="common">Common tick</name>
    <name type="synonym">Acarus ricinus</name>
    <dbReference type="NCBI Taxonomy" id="34613"/>
    <lineage>
        <taxon>Eukaryota</taxon>
        <taxon>Metazoa</taxon>
        <taxon>Ecdysozoa</taxon>
        <taxon>Arthropoda</taxon>
        <taxon>Chelicerata</taxon>
        <taxon>Arachnida</taxon>
        <taxon>Acari</taxon>
        <taxon>Parasitiformes</taxon>
        <taxon>Ixodida</taxon>
        <taxon>Ixodoidea</taxon>
        <taxon>Ixodidae</taxon>
        <taxon>Ixodinae</taxon>
        <taxon>Ixodes</taxon>
    </lineage>
</organism>